<dbReference type="SMART" id="SM00078">
    <property type="entry name" value="IlGF"/>
    <property type="match status" value="1"/>
</dbReference>
<gene>
    <name evidence="7" type="ORF">DIABBA_LOCUS5847</name>
</gene>
<accession>A0A9N9SZF3</accession>
<dbReference type="SUPFAM" id="SSF56994">
    <property type="entry name" value="Insulin-like"/>
    <property type="match status" value="1"/>
</dbReference>
<dbReference type="Gene3D" id="1.10.100.10">
    <property type="entry name" value="Insulin-like"/>
    <property type="match status" value="1"/>
</dbReference>
<dbReference type="GO" id="GO:0005576">
    <property type="term" value="C:extracellular region"/>
    <property type="evidence" value="ECO:0007669"/>
    <property type="project" value="InterPro"/>
</dbReference>
<dbReference type="Pfam" id="PF00049">
    <property type="entry name" value="Insulin"/>
    <property type="match status" value="1"/>
</dbReference>
<dbReference type="InterPro" id="IPR016179">
    <property type="entry name" value="Insulin-like"/>
</dbReference>
<organism evidence="7 8">
    <name type="scientific">Diabrotica balteata</name>
    <name type="common">Banded cucumber beetle</name>
    <dbReference type="NCBI Taxonomy" id="107213"/>
    <lineage>
        <taxon>Eukaryota</taxon>
        <taxon>Metazoa</taxon>
        <taxon>Ecdysozoa</taxon>
        <taxon>Arthropoda</taxon>
        <taxon>Hexapoda</taxon>
        <taxon>Insecta</taxon>
        <taxon>Pterygota</taxon>
        <taxon>Neoptera</taxon>
        <taxon>Endopterygota</taxon>
        <taxon>Coleoptera</taxon>
        <taxon>Polyphaga</taxon>
        <taxon>Cucujiformia</taxon>
        <taxon>Chrysomeloidea</taxon>
        <taxon>Chrysomelidae</taxon>
        <taxon>Galerucinae</taxon>
        <taxon>Diabroticina</taxon>
        <taxon>Diabroticites</taxon>
        <taxon>Diabrotica</taxon>
    </lineage>
</organism>
<keyword evidence="2" id="KW-0165">Cleavage on pair of basic residues</keyword>
<dbReference type="GO" id="GO:0005179">
    <property type="term" value="F:hormone activity"/>
    <property type="evidence" value="ECO:0007669"/>
    <property type="project" value="InterPro"/>
</dbReference>
<dbReference type="Proteomes" id="UP001153709">
    <property type="component" value="Chromosome 3"/>
</dbReference>
<keyword evidence="3 5" id="KW-0732">Signal</keyword>
<dbReference type="AlphaFoldDB" id="A0A9N9SZF3"/>
<feature type="chain" id="PRO_5040429765" description="Insulin-like domain-containing protein" evidence="5">
    <location>
        <begin position="20"/>
        <end position="126"/>
    </location>
</feature>
<evidence type="ECO:0000259" key="6">
    <source>
        <dbReference type="SMART" id="SM00078"/>
    </source>
</evidence>
<dbReference type="InterPro" id="IPR036438">
    <property type="entry name" value="Insulin-like_sf"/>
</dbReference>
<name>A0A9N9SZF3_DIABA</name>
<keyword evidence="8" id="KW-1185">Reference proteome</keyword>
<evidence type="ECO:0000256" key="4">
    <source>
        <dbReference type="SAM" id="MobiDB-lite"/>
    </source>
</evidence>
<evidence type="ECO:0000256" key="3">
    <source>
        <dbReference type="ARBA" id="ARBA00022729"/>
    </source>
</evidence>
<dbReference type="PRINTS" id="PR00276">
    <property type="entry name" value="INSULINFAMLY"/>
</dbReference>
<proteinExistence type="inferred from homology"/>
<feature type="signal peptide" evidence="5">
    <location>
        <begin position="1"/>
        <end position="19"/>
    </location>
</feature>
<evidence type="ECO:0000313" key="8">
    <source>
        <dbReference type="Proteomes" id="UP001153709"/>
    </source>
</evidence>
<evidence type="ECO:0000313" key="7">
    <source>
        <dbReference type="EMBL" id="CAG9832343.1"/>
    </source>
</evidence>
<sequence>MNLKFQIFLLVLIFVEINAQDVQVDDTPRKYCDDQLVQVVRTVCAEVYGVKSPPNIPQVTNNPQNPTEEPEEQPEKPKETYGVVKKCCEEQCNKADIESFCKGDRKDNANDGKIKLPDGTIVDINN</sequence>
<feature type="domain" description="Insulin-like" evidence="6">
    <location>
        <begin position="29"/>
        <end position="101"/>
    </location>
</feature>
<reference evidence="7" key="1">
    <citation type="submission" date="2022-01" db="EMBL/GenBank/DDBJ databases">
        <authorList>
            <person name="King R."/>
        </authorList>
    </citation>
    <scope>NUCLEOTIDE SEQUENCE</scope>
</reference>
<dbReference type="EMBL" id="OU898278">
    <property type="protein sequence ID" value="CAG9832343.1"/>
    <property type="molecule type" value="Genomic_DNA"/>
</dbReference>
<protein>
    <recommendedName>
        <fullName evidence="6">Insulin-like domain-containing protein</fullName>
    </recommendedName>
</protein>
<dbReference type="InterPro" id="IPR022352">
    <property type="entry name" value="Ins/IGF/rlx"/>
</dbReference>
<evidence type="ECO:0000256" key="1">
    <source>
        <dbReference type="ARBA" id="ARBA00009034"/>
    </source>
</evidence>
<evidence type="ECO:0000256" key="5">
    <source>
        <dbReference type="SAM" id="SignalP"/>
    </source>
</evidence>
<evidence type="ECO:0000256" key="2">
    <source>
        <dbReference type="ARBA" id="ARBA00022685"/>
    </source>
</evidence>
<comment type="similarity">
    <text evidence="1">Belongs to the insulin family.</text>
</comment>
<feature type="region of interest" description="Disordered" evidence="4">
    <location>
        <begin position="52"/>
        <end position="78"/>
    </location>
</feature>